<gene>
    <name evidence="7" type="ORF">DQQ10_24340</name>
</gene>
<keyword evidence="3" id="KW-0731">Sigma factor</keyword>
<feature type="domain" description="RNA polymerase sigma factor 70 region 4 type 2" evidence="6">
    <location>
        <begin position="126"/>
        <end position="177"/>
    </location>
</feature>
<dbReference type="InterPro" id="IPR014284">
    <property type="entry name" value="RNA_pol_sigma-70_dom"/>
</dbReference>
<dbReference type="GO" id="GO:0006352">
    <property type="term" value="P:DNA-templated transcription initiation"/>
    <property type="evidence" value="ECO:0007669"/>
    <property type="project" value="InterPro"/>
</dbReference>
<keyword evidence="4" id="KW-0804">Transcription</keyword>
<dbReference type="OrthoDB" id="941544at2"/>
<dbReference type="AlphaFoldDB" id="A0A364XWZ6"/>
<dbReference type="Pfam" id="PF04542">
    <property type="entry name" value="Sigma70_r2"/>
    <property type="match status" value="1"/>
</dbReference>
<dbReference type="InterPro" id="IPR013324">
    <property type="entry name" value="RNA_pol_sigma_r3/r4-like"/>
</dbReference>
<keyword evidence="2" id="KW-0805">Transcription regulation</keyword>
<protein>
    <submittedName>
        <fullName evidence="7">RNA polymerase subunit sigma</fullName>
    </submittedName>
</protein>
<dbReference type="GO" id="GO:0003677">
    <property type="term" value="F:DNA binding"/>
    <property type="evidence" value="ECO:0007669"/>
    <property type="project" value="InterPro"/>
</dbReference>
<dbReference type="Gene3D" id="1.10.10.10">
    <property type="entry name" value="Winged helix-like DNA-binding domain superfamily/Winged helix DNA-binding domain"/>
    <property type="match status" value="1"/>
</dbReference>
<feature type="domain" description="RNA polymerase sigma-70 region 2" evidence="5">
    <location>
        <begin position="31"/>
        <end position="98"/>
    </location>
</feature>
<evidence type="ECO:0000256" key="4">
    <source>
        <dbReference type="ARBA" id="ARBA00023163"/>
    </source>
</evidence>
<comment type="similarity">
    <text evidence="1">Belongs to the sigma-70 factor family. ECF subfamily.</text>
</comment>
<evidence type="ECO:0000259" key="6">
    <source>
        <dbReference type="Pfam" id="PF08281"/>
    </source>
</evidence>
<evidence type="ECO:0000256" key="1">
    <source>
        <dbReference type="ARBA" id="ARBA00010641"/>
    </source>
</evidence>
<dbReference type="NCBIfam" id="TIGR02937">
    <property type="entry name" value="sigma70-ECF"/>
    <property type="match status" value="1"/>
</dbReference>
<comment type="caution">
    <text evidence="7">The sequence shown here is derived from an EMBL/GenBank/DDBJ whole genome shotgun (WGS) entry which is preliminary data.</text>
</comment>
<dbReference type="InterPro" id="IPR036388">
    <property type="entry name" value="WH-like_DNA-bd_sf"/>
</dbReference>
<dbReference type="EMBL" id="QMFY01000019">
    <property type="protein sequence ID" value="RAV98282.1"/>
    <property type="molecule type" value="Genomic_DNA"/>
</dbReference>
<dbReference type="InterPro" id="IPR013325">
    <property type="entry name" value="RNA_pol_sigma_r2"/>
</dbReference>
<evidence type="ECO:0000259" key="5">
    <source>
        <dbReference type="Pfam" id="PF04542"/>
    </source>
</evidence>
<dbReference type="GO" id="GO:0016987">
    <property type="term" value="F:sigma factor activity"/>
    <property type="evidence" value="ECO:0007669"/>
    <property type="project" value="UniProtKB-KW"/>
</dbReference>
<organism evidence="7 8">
    <name type="scientific">Pseudochryseolinea flava</name>
    <dbReference type="NCBI Taxonomy" id="2059302"/>
    <lineage>
        <taxon>Bacteria</taxon>
        <taxon>Pseudomonadati</taxon>
        <taxon>Bacteroidota</taxon>
        <taxon>Cytophagia</taxon>
        <taxon>Cytophagales</taxon>
        <taxon>Fulvivirgaceae</taxon>
        <taxon>Pseudochryseolinea</taxon>
    </lineage>
</organism>
<keyword evidence="8" id="KW-1185">Reference proteome</keyword>
<sequence>MLHEDFLHYMTVNKKLFEQCKKRDGRAQRELYDLFKARLMGLCRRYTKDRDDAQDLLQDTFIKIFSRIDQVSSEEKLEGWMLSVAVNTAIDFYRQKKRNEVFVSSTTDHDVADTAYELILDNLTDEYLIQLVNELPDGCRVVFNLSIVEGYSHQEISKLLDVTESTSRSQLHYAKQLLKEKLSKVGIKHYEKYA</sequence>
<reference evidence="7 8" key="1">
    <citation type="submission" date="2018-06" db="EMBL/GenBank/DDBJ databases">
        <title>Chryseolinea flavus sp. nov., a member of the phylum Bacteroidetes isolated from soil.</title>
        <authorList>
            <person name="Li Y."/>
            <person name="Wang J."/>
        </authorList>
    </citation>
    <scope>NUCLEOTIDE SEQUENCE [LARGE SCALE GENOMIC DNA]</scope>
    <source>
        <strain evidence="7 8">SDU1-6</strain>
    </source>
</reference>
<dbReference type="SUPFAM" id="SSF88946">
    <property type="entry name" value="Sigma2 domain of RNA polymerase sigma factors"/>
    <property type="match status" value="1"/>
</dbReference>
<name>A0A364XWZ6_9BACT</name>
<dbReference type="SUPFAM" id="SSF88659">
    <property type="entry name" value="Sigma3 and sigma4 domains of RNA polymerase sigma factors"/>
    <property type="match status" value="1"/>
</dbReference>
<dbReference type="Proteomes" id="UP000251889">
    <property type="component" value="Unassembled WGS sequence"/>
</dbReference>
<proteinExistence type="inferred from homology"/>
<evidence type="ECO:0000313" key="8">
    <source>
        <dbReference type="Proteomes" id="UP000251889"/>
    </source>
</evidence>
<dbReference type="InterPro" id="IPR007627">
    <property type="entry name" value="RNA_pol_sigma70_r2"/>
</dbReference>
<evidence type="ECO:0000256" key="2">
    <source>
        <dbReference type="ARBA" id="ARBA00023015"/>
    </source>
</evidence>
<evidence type="ECO:0000256" key="3">
    <source>
        <dbReference type="ARBA" id="ARBA00023082"/>
    </source>
</evidence>
<accession>A0A364XWZ6</accession>
<dbReference type="InterPro" id="IPR039425">
    <property type="entry name" value="RNA_pol_sigma-70-like"/>
</dbReference>
<dbReference type="InterPro" id="IPR013249">
    <property type="entry name" value="RNA_pol_sigma70_r4_t2"/>
</dbReference>
<dbReference type="PANTHER" id="PTHR43133">
    <property type="entry name" value="RNA POLYMERASE ECF-TYPE SIGMA FACTO"/>
    <property type="match status" value="1"/>
</dbReference>
<evidence type="ECO:0000313" key="7">
    <source>
        <dbReference type="EMBL" id="RAV98282.1"/>
    </source>
</evidence>
<dbReference type="Pfam" id="PF08281">
    <property type="entry name" value="Sigma70_r4_2"/>
    <property type="match status" value="1"/>
</dbReference>
<dbReference type="PANTHER" id="PTHR43133:SF46">
    <property type="entry name" value="RNA POLYMERASE SIGMA-70 FACTOR ECF SUBFAMILY"/>
    <property type="match status" value="1"/>
</dbReference>
<dbReference type="Gene3D" id="1.10.1740.10">
    <property type="match status" value="1"/>
</dbReference>